<dbReference type="Proteomes" id="UP001300745">
    <property type="component" value="Unassembled WGS sequence"/>
</dbReference>
<evidence type="ECO:0000313" key="3">
    <source>
        <dbReference type="Proteomes" id="UP001300745"/>
    </source>
</evidence>
<keyword evidence="1" id="KW-0812">Transmembrane</keyword>
<evidence type="ECO:0000256" key="1">
    <source>
        <dbReference type="SAM" id="Phobius"/>
    </source>
</evidence>
<feature type="transmembrane region" description="Helical" evidence="1">
    <location>
        <begin position="168"/>
        <end position="188"/>
    </location>
</feature>
<feature type="transmembrane region" description="Helical" evidence="1">
    <location>
        <begin position="51"/>
        <end position="76"/>
    </location>
</feature>
<accession>A0ABT3SND4</accession>
<feature type="transmembrane region" description="Helical" evidence="1">
    <location>
        <begin position="88"/>
        <end position="114"/>
    </location>
</feature>
<keyword evidence="1" id="KW-1133">Transmembrane helix</keyword>
<protein>
    <submittedName>
        <fullName evidence="2">Uncharacterized protein</fullName>
    </submittedName>
</protein>
<feature type="transmembrane region" description="Helical" evidence="1">
    <location>
        <begin position="7"/>
        <end position="31"/>
    </location>
</feature>
<proteinExistence type="predicted"/>
<gene>
    <name evidence="2" type="ORF">ORI27_28695</name>
</gene>
<feature type="transmembrane region" description="Helical" evidence="1">
    <location>
        <begin position="200"/>
        <end position="221"/>
    </location>
</feature>
<reference evidence="2 3" key="1">
    <citation type="submission" date="2022-11" db="EMBL/GenBank/DDBJ databases">
        <title>Mycobacterium sp. nov.</title>
        <authorList>
            <person name="Papic B."/>
            <person name="Spicic S."/>
            <person name="Duvnjak S."/>
        </authorList>
    </citation>
    <scope>NUCLEOTIDE SEQUENCE [LARGE SCALE GENOMIC DNA]</scope>
    <source>
        <strain evidence="2 3">CVI_P4</strain>
    </source>
</reference>
<keyword evidence="3" id="KW-1185">Reference proteome</keyword>
<name>A0ABT3SND4_9MYCO</name>
<comment type="caution">
    <text evidence="2">The sequence shown here is derived from an EMBL/GenBank/DDBJ whole genome shotgun (WGS) entry which is preliminary data.</text>
</comment>
<feature type="transmembrane region" description="Helical" evidence="1">
    <location>
        <begin position="134"/>
        <end position="156"/>
    </location>
</feature>
<organism evidence="2 3">
    <name type="scientific">Mycobacterium pinniadriaticum</name>
    <dbReference type="NCBI Taxonomy" id="2994102"/>
    <lineage>
        <taxon>Bacteria</taxon>
        <taxon>Bacillati</taxon>
        <taxon>Actinomycetota</taxon>
        <taxon>Actinomycetes</taxon>
        <taxon>Mycobacteriales</taxon>
        <taxon>Mycobacteriaceae</taxon>
        <taxon>Mycobacterium</taxon>
    </lineage>
</organism>
<dbReference type="EMBL" id="JAPJDO010000045">
    <property type="protein sequence ID" value="MCX2940678.1"/>
    <property type="molecule type" value="Genomic_DNA"/>
</dbReference>
<evidence type="ECO:0000313" key="2">
    <source>
        <dbReference type="EMBL" id="MCX2940678.1"/>
    </source>
</evidence>
<dbReference type="RefSeq" id="WP_266000566.1">
    <property type="nucleotide sequence ID" value="NZ_JAPJDN010000045.1"/>
</dbReference>
<sequence>MKRATELACAWGGIAFSVLFFVGFVGIARFFPPLSPADTAEQTAAIYRDHASAIQTGLLVAYVGTMCFLAFGSGIVGQTRRIRGVAPAVTFFQVSSYASAVLLIILPLICWFTAAFRPETRSAESIQLINDFGWIGFVIGFPPFVTWVFSTGLAILSDESERPLYPRWSGYLSLCMGLLQVMALLLVFFKVGPFAWDGLFSWYIPFTDFFAWFVVITVLTIKAINNPGYEALADARSDQTPELALSRRAEA</sequence>
<keyword evidence="1" id="KW-0472">Membrane</keyword>